<keyword evidence="1" id="KW-0812">Transmembrane</keyword>
<feature type="transmembrane region" description="Helical" evidence="1">
    <location>
        <begin position="56"/>
        <end position="74"/>
    </location>
</feature>
<protein>
    <submittedName>
        <fullName evidence="2">Uncharacterized protein</fullName>
    </submittedName>
</protein>
<reference evidence="2 3" key="1">
    <citation type="journal article" date="2019" name="Nat. Ecol. Evol.">
        <title>Megaphylogeny resolves global patterns of mushroom evolution.</title>
        <authorList>
            <person name="Varga T."/>
            <person name="Krizsan K."/>
            <person name="Foldi C."/>
            <person name="Dima B."/>
            <person name="Sanchez-Garcia M."/>
            <person name="Sanchez-Ramirez S."/>
            <person name="Szollosi G.J."/>
            <person name="Szarkandi J.G."/>
            <person name="Papp V."/>
            <person name="Albert L."/>
            <person name="Andreopoulos W."/>
            <person name="Angelini C."/>
            <person name="Antonin V."/>
            <person name="Barry K.W."/>
            <person name="Bougher N.L."/>
            <person name="Buchanan P."/>
            <person name="Buyck B."/>
            <person name="Bense V."/>
            <person name="Catcheside P."/>
            <person name="Chovatia M."/>
            <person name="Cooper J."/>
            <person name="Damon W."/>
            <person name="Desjardin D."/>
            <person name="Finy P."/>
            <person name="Geml J."/>
            <person name="Haridas S."/>
            <person name="Hughes K."/>
            <person name="Justo A."/>
            <person name="Karasinski D."/>
            <person name="Kautmanova I."/>
            <person name="Kiss B."/>
            <person name="Kocsube S."/>
            <person name="Kotiranta H."/>
            <person name="LaButti K.M."/>
            <person name="Lechner B.E."/>
            <person name="Liimatainen K."/>
            <person name="Lipzen A."/>
            <person name="Lukacs Z."/>
            <person name="Mihaltcheva S."/>
            <person name="Morgado L.N."/>
            <person name="Niskanen T."/>
            <person name="Noordeloos M.E."/>
            <person name="Ohm R.A."/>
            <person name="Ortiz-Santana B."/>
            <person name="Ovrebo C."/>
            <person name="Racz N."/>
            <person name="Riley R."/>
            <person name="Savchenko A."/>
            <person name="Shiryaev A."/>
            <person name="Soop K."/>
            <person name="Spirin V."/>
            <person name="Szebenyi C."/>
            <person name="Tomsovsky M."/>
            <person name="Tulloss R.E."/>
            <person name="Uehling J."/>
            <person name="Grigoriev I.V."/>
            <person name="Vagvolgyi C."/>
            <person name="Papp T."/>
            <person name="Martin F.M."/>
            <person name="Miettinen O."/>
            <person name="Hibbett D.S."/>
            <person name="Nagy L.G."/>
        </authorList>
    </citation>
    <scope>NUCLEOTIDE SEQUENCE [LARGE SCALE GENOMIC DNA]</scope>
    <source>
        <strain evidence="2 3">FP101781</strain>
    </source>
</reference>
<evidence type="ECO:0000313" key="3">
    <source>
        <dbReference type="Proteomes" id="UP000298030"/>
    </source>
</evidence>
<dbReference type="Proteomes" id="UP000298030">
    <property type="component" value="Unassembled WGS sequence"/>
</dbReference>
<evidence type="ECO:0000313" key="2">
    <source>
        <dbReference type="EMBL" id="TEB32723.1"/>
    </source>
</evidence>
<dbReference type="EMBL" id="QPFP01000014">
    <property type="protein sequence ID" value="TEB32723.1"/>
    <property type="molecule type" value="Genomic_DNA"/>
</dbReference>
<proteinExistence type="predicted"/>
<name>A0A4Y7TEX3_COPMI</name>
<keyword evidence="1" id="KW-1133">Transmembrane helix</keyword>
<comment type="caution">
    <text evidence="2">The sequence shown here is derived from an EMBL/GenBank/DDBJ whole genome shotgun (WGS) entry which is preliminary data.</text>
</comment>
<accession>A0A4Y7TEX3</accession>
<dbReference type="AlphaFoldDB" id="A0A4Y7TEX3"/>
<keyword evidence="3" id="KW-1185">Reference proteome</keyword>
<organism evidence="2 3">
    <name type="scientific">Coprinellus micaceus</name>
    <name type="common">Glistening ink-cap mushroom</name>
    <name type="synonym">Coprinus micaceus</name>
    <dbReference type="NCBI Taxonomy" id="71717"/>
    <lineage>
        <taxon>Eukaryota</taxon>
        <taxon>Fungi</taxon>
        <taxon>Dikarya</taxon>
        <taxon>Basidiomycota</taxon>
        <taxon>Agaricomycotina</taxon>
        <taxon>Agaricomycetes</taxon>
        <taxon>Agaricomycetidae</taxon>
        <taxon>Agaricales</taxon>
        <taxon>Agaricineae</taxon>
        <taxon>Psathyrellaceae</taxon>
        <taxon>Coprinellus</taxon>
    </lineage>
</organism>
<gene>
    <name evidence="2" type="ORF">FA13DRAFT_223613</name>
</gene>
<feature type="transmembrane region" description="Helical" evidence="1">
    <location>
        <begin position="25"/>
        <end position="44"/>
    </location>
</feature>
<keyword evidence="1" id="KW-0472">Membrane</keyword>
<sequence>MTGLTVLDSSDSVVTLGSARRLGPLAHFAVHLIWAFLLGGLGCNSIQTTLRLSWDGAYAPIFSSLLLISMGWWMEWDRRQVLGF</sequence>
<evidence type="ECO:0000256" key="1">
    <source>
        <dbReference type="SAM" id="Phobius"/>
    </source>
</evidence>